<dbReference type="GO" id="GO:0046952">
    <property type="term" value="P:ketone body catabolic process"/>
    <property type="evidence" value="ECO:0007669"/>
    <property type="project" value="InterPro"/>
</dbReference>
<evidence type="ECO:0000256" key="2">
    <source>
        <dbReference type="ARBA" id="ARBA00022679"/>
    </source>
</evidence>
<evidence type="ECO:0000256" key="3">
    <source>
        <dbReference type="PIRNR" id="PIRNR000858"/>
    </source>
</evidence>
<proteinExistence type="inferred from homology"/>
<organism evidence="5 6">
    <name type="scientific">Paraburkholderia phenazinium</name>
    <dbReference type="NCBI Taxonomy" id="60549"/>
    <lineage>
        <taxon>Bacteria</taxon>
        <taxon>Pseudomonadati</taxon>
        <taxon>Pseudomonadota</taxon>
        <taxon>Betaproteobacteria</taxon>
        <taxon>Burkholderiales</taxon>
        <taxon>Burkholderiaceae</taxon>
        <taxon>Paraburkholderia</taxon>
    </lineage>
</organism>
<dbReference type="SUPFAM" id="SSF100950">
    <property type="entry name" value="NagB/RpiA/CoA transferase-like"/>
    <property type="match status" value="2"/>
</dbReference>
<protein>
    <recommendedName>
        <fullName evidence="3">Acetate CoA-transferase YdiF</fullName>
        <ecNumber evidence="3">2.8.3.8</ecNumber>
    </recommendedName>
</protein>
<evidence type="ECO:0000313" key="6">
    <source>
        <dbReference type="Proteomes" id="UP000199706"/>
    </source>
</evidence>
<accession>A0A1G7VEU7</accession>
<name>A0A1G7VEU7_9BURK</name>
<gene>
    <name evidence="5" type="ORF">SAMN05216466_10428</name>
</gene>
<dbReference type="SMART" id="SM00882">
    <property type="entry name" value="CoA_trans"/>
    <property type="match status" value="1"/>
</dbReference>
<evidence type="ECO:0000256" key="1">
    <source>
        <dbReference type="ARBA" id="ARBA00007154"/>
    </source>
</evidence>
<comment type="similarity">
    <text evidence="1 3">Belongs to the 3-oxoacid CoA-transferase family.</text>
</comment>
<dbReference type="PIRSF" id="PIRSF000858">
    <property type="entry name" value="SCOT-t"/>
    <property type="match status" value="1"/>
</dbReference>
<dbReference type="OrthoDB" id="9805230at2"/>
<reference evidence="5 6" key="1">
    <citation type="submission" date="2016-10" db="EMBL/GenBank/DDBJ databases">
        <authorList>
            <person name="de Groot N.N."/>
        </authorList>
    </citation>
    <scope>NUCLEOTIDE SEQUENCE [LARGE SCALE GENOMIC DNA]</scope>
    <source>
        <strain evidence="5 6">LMG 2247</strain>
    </source>
</reference>
<comment type="catalytic activity">
    <reaction evidence="3">
        <text>an acyl-CoA + acetate = a carboxylate + acetyl-CoA</text>
        <dbReference type="Rhea" id="RHEA:13381"/>
        <dbReference type="ChEBI" id="CHEBI:29067"/>
        <dbReference type="ChEBI" id="CHEBI:30089"/>
        <dbReference type="ChEBI" id="CHEBI:57288"/>
        <dbReference type="ChEBI" id="CHEBI:58342"/>
        <dbReference type="EC" id="2.8.3.8"/>
    </reaction>
</comment>
<dbReference type="Gene3D" id="3.40.1080.10">
    <property type="entry name" value="Glutaconate Coenzyme A-transferase"/>
    <property type="match status" value="2"/>
</dbReference>
<evidence type="ECO:0000256" key="4">
    <source>
        <dbReference type="PIRSR" id="PIRSR000858-1"/>
    </source>
</evidence>
<dbReference type="InterPro" id="IPR014388">
    <property type="entry name" value="3-oxoacid_CoA-transferase"/>
</dbReference>
<dbReference type="PANTHER" id="PTHR43293:SF1">
    <property type="entry name" value="ACETATE COA-TRANSFERASE YDIF"/>
    <property type="match status" value="1"/>
</dbReference>
<dbReference type="AlphaFoldDB" id="A0A1G7VEU7"/>
<comment type="function">
    <text evidence="3">CoA transferase having broad substrate specificity for short-chain acyl-CoA thioesters with the activity decreasing when the length of the carboxylic acid chain exceeds four carbons.</text>
</comment>
<dbReference type="Pfam" id="PF01144">
    <property type="entry name" value="CoA_trans"/>
    <property type="match status" value="1"/>
</dbReference>
<evidence type="ECO:0000313" key="5">
    <source>
        <dbReference type="EMBL" id="SDG57899.1"/>
    </source>
</evidence>
<dbReference type="RefSeq" id="WP_090684102.1">
    <property type="nucleotide sequence ID" value="NZ_CADERL010000031.1"/>
</dbReference>
<dbReference type="Proteomes" id="UP000199706">
    <property type="component" value="Unassembled WGS sequence"/>
</dbReference>
<dbReference type="InterPro" id="IPR004165">
    <property type="entry name" value="CoA_trans_fam_I"/>
</dbReference>
<keyword evidence="2 3" id="KW-0808">Transferase</keyword>
<feature type="active site" description="5-glutamyl coenzyme A thioester intermediate" evidence="4">
    <location>
        <position position="334"/>
    </location>
</feature>
<sequence>MSKVCSAREAVSLIRDGSNVASVGVIGWITPDNILKALRERYDADGSPGNLSFYFPCGTGDSMGIRGMDWVAVPGLMKRIISGSYVNPLDPKTGRRPELMRLIRENQIEAYSWPIGASMHWLREVARNGPGYMTKIGLGTYVDPRQQGGKLTERSVEDLIRLVEFDGEEYLYYPTRKLDVGIIRATSADEFGNLSFEGEALMSSSLAIALAVKACGGKVIAQVGSVTGRRTRAVQAVKIPGVLVDHVVVDPQQMMVTDTEFDTAYLGGQSLDFSRLVPLPMGPDKVVARRAAREVRRETVSIFGFGASSDAPLTMWEDGLFEGDAINDYWMTTEHGTFGGLVMSGWQFSANLHPEALLDGLAQFDFINGGNCKFAALAFAQFDSQGNVNVSRFGTFNPGAGGFIDIAYNARDLIFTGTFTTGGLVTDISSNGLRIANEGRVQKFVNQAEQITYPVMKNVRERGQTAKIITERAVFQVEPDGLVLTEIANGVDVRKDVLEQMEFRPKRIAEQLKPMEAALFKV</sequence>
<dbReference type="PANTHER" id="PTHR43293">
    <property type="entry name" value="ACETATE COA-TRANSFERASE YDIF"/>
    <property type="match status" value="1"/>
</dbReference>
<dbReference type="InterPro" id="IPR037171">
    <property type="entry name" value="NagB/RpiA_transferase-like"/>
</dbReference>
<dbReference type="EC" id="2.8.3.8" evidence="3"/>
<dbReference type="GO" id="GO:0008775">
    <property type="term" value="F:acetate CoA-transferase activity"/>
    <property type="evidence" value="ECO:0007669"/>
    <property type="project" value="UniProtKB-EC"/>
</dbReference>
<dbReference type="EMBL" id="FNCJ01000004">
    <property type="protein sequence ID" value="SDG57899.1"/>
    <property type="molecule type" value="Genomic_DNA"/>
</dbReference>